<dbReference type="PANTHER" id="PTHR11851">
    <property type="entry name" value="METALLOPROTEASE"/>
    <property type="match status" value="1"/>
</dbReference>
<dbReference type="InterPro" id="IPR050361">
    <property type="entry name" value="MPP/UQCRC_Complex"/>
</dbReference>
<feature type="non-terminal residue" evidence="4">
    <location>
        <position position="299"/>
    </location>
</feature>
<evidence type="ECO:0000313" key="4">
    <source>
        <dbReference type="EMBL" id="OGD86239.1"/>
    </source>
</evidence>
<evidence type="ECO:0000259" key="3">
    <source>
        <dbReference type="Pfam" id="PF05193"/>
    </source>
</evidence>
<accession>A0A1F5G321</accession>
<protein>
    <recommendedName>
        <fullName evidence="6">Peptidase M16 N-terminal domain-containing protein</fullName>
    </recommendedName>
</protein>
<evidence type="ECO:0000313" key="5">
    <source>
        <dbReference type="Proteomes" id="UP000176628"/>
    </source>
</evidence>
<evidence type="ECO:0000259" key="2">
    <source>
        <dbReference type="Pfam" id="PF00675"/>
    </source>
</evidence>
<evidence type="ECO:0000256" key="1">
    <source>
        <dbReference type="ARBA" id="ARBA00007261"/>
    </source>
</evidence>
<comment type="similarity">
    <text evidence="1">Belongs to the peptidase M16 family.</text>
</comment>
<reference evidence="4 5" key="1">
    <citation type="journal article" date="2016" name="Nat. Commun.">
        <title>Thousands of microbial genomes shed light on interconnected biogeochemical processes in an aquifer system.</title>
        <authorList>
            <person name="Anantharaman K."/>
            <person name="Brown C.T."/>
            <person name="Hug L.A."/>
            <person name="Sharon I."/>
            <person name="Castelle C.J."/>
            <person name="Probst A.J."/>
            <person name="Thomas B.C."/>
            <person name="Singh A."/>
            <person name="Wilkins M.J."/>
            <person name="Karaoz U."/>
            <person name="Brodie E.L."/>
            <person name="Williams K.H."/>
            <person name="Hubbard S.S."/>
            <person name="Banfield J.F."/>
        </authorList>
    </citation>
    <scope>NUCLEOTIDE SEQUENCE [LARGE SCALE GENOMIC DNA]</scope>
</reference>
<organism evidence="4 5">
    <name type="scientific">Candidatus Curtissbacteria bacterium RBG_16_39_7</name>
    <dbReference type="NCBI Taxonomy" id="1797707"/>
    <lineage>
        <taxon>Bacteria</taxon>
        <taxon>Candidatus Curtissiibacteriota</taxon>
    </lineage>
</organism>
<sequence length="299" mass="33764">MDKYKKEVLSNGLRLLTIPMEGVNSVTVTIFVGAGSRYEERKTIGLAHFCEHMFFKGTKKRPRAFDISSQIDGIGGEFNAGTSKDYTVFYVKADAKHLDLALDVLSDMISNSLFDPQEIEREKGVIIEEINMHDDTPRERVDDVLDGLLFGDHPLGWYIGGLKDTVITFKRDDFLDYLNSLYSASNIVCTIAGKFDEAKIGKKATKILGKLKNFKPKKFDKVGRLKGKERVKLIYKKTEQAHISLGLRAYSLFDPKRYALDVLNTILGRGMSSRLFINVRERLGLAYYIASSSTSYQDT</sequence>
<dbReference type="Pfam" id="PF00675">
    <property type="entry name" value="Peptidase_M16"/>
    <property type="match status" value="1"/>
</dbReference>
<dbReference type="PROSITE" id="PS00143">
    <property type="entry name" value="INSULINASE"/>
    <property type="match status" value="1"/>
</dbReference>
<dbReference type="Gene3D" id="3.30.830.10">
    <property type="entry name" value="Metalloenzyme, LuxS/M16 peptidase-like"/>
    <property type="match status" value="2"/>
</dbReference>
<name>A0A1F5G321_9BACT</name>
<comment type="caution">
    <text evidence="4">The sequence shown here is derived from an EMBL/GenBank/DDBJ whole genome shotgun (WGS) entry which is preliminary data.</text>
</comment>
<evidence type="ECO:0008006" key="6">
    <source>
        <dbReference type="Google" id="ProtNLM"/>
    </source>
</evidence>
<dbReference type="PANTHER" id="PTHR11851:SF49">
    <property type="entry name" value="MITOCHONDRIAL-PROCESSING PEPTIDASE SUBUNIT ALPHA"/>
    <property type="match status" value="1"/>
</dbReference>
<feature type="domain" description="Peptidase M16 C-terminal" evidence="3">
    <location>
        <begin position="169"/>
        <end position="298"/>
    </location>
</feature>
<dbReference type="SUPFAM" id="SSF63411">
    <property type="entry name" value="LuxS/MPP-like metallohydrolase"/>
    <property type="match status" value="2"/>
</dbReference>
<dbReference type="Proteomes" id="UP000176628">
    <property type="component" value="Unassembled WGS sequence"/>
</dbReference>
<gene>
    <name evidence="4" type="ORF">A2Z23_00560</name>
</gene>
<dbReference type="GO" id="GO:0046872">
    <property type="term" value="F:metal ion binding"/>
    <property type="evidence" value="ECO:0007669"/>
    <property type="project" value="InterPro"/>
</dbReference>
<dbReference type="AlphaFoldDB" id="A0A1F5G321"/>
<feature type="domain" description="Peptidase M16 N-terminal" evidence="2">
    <location>
        <begin position="23"/>
        <end position="156"/>
    </location>
</feature>
<dbReference type="InterPro" id="IPR007863">
    <property type="entry name" value="Peptidase_M16_C"/>
</dbReference>
<dbReference type="GO" id="GO:0006508">
    <property type="term" value="P:proteolysis"/>
    <property type="evidence" value="ECO:0007669"/>
    <property type="project" value="InterPro"/>
</dbReference>
<dbReference type="EMBL" id="MFAV01000024">
    <property type="protein sequence ID" value="OGD86239.1"/>
    <property type="molecule type" value="Genomic_DNA"/>
</dbReference>
<proteinExistence type="inferred from homology"/>
<dbReference type="InterPro" id="IPR011765">
    <property type="entry name" value="Pept_M16_N"/>
</dbReference>
<dbReference type="Pfam" id="PF05193">
    <property type="entry name" value="Peptidase_M16_C"/>
    <property type="match status" value="1"/>
</dbReference>
<dbReference type="InterPro" id="IPR001431">
    <property type="entry name" value="Pept_M16_Zn_BS"/>
</dbReference>
<dbReference type="GO" id="GO:0004222">
    <property type="term" value="F:metalloendopeptidase activity"/>
    <property type="evidence" value="ECO:0007669"/>
    <property type="project" value="InterPro"/>
</dbReference>
<dbReference type="InterPro" id="IPR011249">
    <property type="entry name" value="Metalloenz_LuxS/M16"/>
</dbReference>